<feature type="binding site" evidence="2">
    <location>
        <position position="238"/>
    </location>
    <ligand>
        <name>Mn(2+)</name>
        <dbReference type="ChEBI" id="CHEBI:29035"/>
        <label>2</label>
    </ligand>
</feature>
<dbReference type="OrthoDB" id="1973590at2"/>
<dbReference type="CDD" id="cd20305">
    <property type="entry name" value="cupin_OxDC_C"/>
    <property type="match status" value="1"/>
</dbReference>
<name>A0A502GV90_9BACT</name>
<dbReference type="InterPro" id="IPR011051">
    <property type="entry name" value="RmlC_Cupin_sf"/>
</dbReference>
<feature type="binding site" evidence="2">
    <location>
        <position position="62"/>
    </location>
    <ligand>
        <name>Mn(2+)</name>
        <dbReference type="ChEBI" id="CHEBI:29035"/>
        <label>1</label>
    </ligand>
</feature>
<dbReference type="SUPFAM" id="SSF51182">
    <property type="entry name" value="RmlC-like cupins"/>
    <property type="match status" value="1"/>
</dbReference>
<dbReference type="RefSeq" id="WP_140466953.1">
    <property type="nucleotide sequence ID" value="NZ_RCYZ01000004.1"/>
</dbReference>
<dbReference type="Pfam" id="PF00190">
    <property type="entry name" value="Cupin_1"/>
    <property type="match status" value="2"/>
</dbReference>
<reference evidence="4 5" key="1">
    <citation type="journal article" date="2019" name="Environ. Microbiol.">
        <title>Species interactions and distinct microbial communities in high Arctic permafrost affected cryosols are associated with the CH4 and CO2 gas fluxes.</title>
        <authorList>
            <person name="Altshuler I."/>
            <person name="Hamel J."/>
            <person name="Turney S."/>
            <person name="Magnuson E."/>
            <person name="Levesque R."/>
            <person name="Greer C."/>
            <person name="Whyte L.G."/>
        </authorList>
    </citation>
    <scope>NUCLEOTIDE SEQUENCE [LARGE SCALE GENOMIC DNA]</scope>
    <source>
        <strain evidence="4 5">S9.2P</strain>
    </source>
</reference>
<dbReference type="GO" id="GO:0046872">
    <property type="term" value="F:metal ion binding"/>
    <property type="evidence" value="ECO:0007669"/>
    <property type="project" value="UniProtKB-KW"/>
</dbReference>
<organism evidence="4 5">
    <name type="scientific">Hymenobacter nivis</name>
    <dbReference type="NCBI Taxonomy" id="1850093"/>
    <lineage>
        <taxon>Bacteria</taxon>
        <taxon>Pseudomonadati</taxon>
        <taxon>Bacteroidota</taxon>
        <taxon>Cytophagia</taxon>
        <taxon>Cytophagales</taxon>
        <taxon>Hymenobacteraceae</taxon>
        <taxon>Hymenobacter</taxon>
    </lineage>
</organism>
<dbReference type="InterPro" id="IPR051610">
    <property type="entry name" value="GPI/OXD"/>
</dbReference>
<feature type="binding site" evidence="2">
    <location>
        <position position="236"/>
    </location>
    <ligand>
        <name>Mn(2+)</name>
        <dbReference type="ChEBI" id="CHEBI:29035"/>
        <label>2</label>
    </ligand>
</feature>
<proteinExistence type="predicted"/>
<dbReference type="NCBIfam" id="TIGR03404">
    <property type="entry name" value="bicupin_oxalic"/>
    <property type="match status" value="1"/>
</dbReference>
<keyword evidence="5" id="KW-1185">Reference proteome</keyword>
<comment type="caution">
    <text evidence="4">The sequence shown here is derived from an EMBL/GenBank/DDBJ whole genome shotgun (WGS) entry which is preliminary data.</text>
</comment>
<feature type="binding site" evidence="2">
    <location>
        <position position="57"/>
    </location>
    <ligand>
        <name>Mn(2+)</name>
        <dbReference type="ChEBI" id="CHEBI:29035"/>
        <label>1</label>
    </ligand>
</feature>
<evidence type="ECO:0000259" key="3">
    <source>
        <dbReference type="SMART" id="SM00835"/>
    </source>
</evidence>
<feature type="domain" description="Cupin type-1" evidence="3">
    <location>
        <begin position="10"/>
        <end position="154"/>
    </location>
</feature>
<evidence type="ECO:0000313" key="5">
    <source>
        <dbReference type="Proteomes" id="UP000317646"/>
    </source>
</evidence>
<dbReference type="PANTHER" id="PTHR35848:SF9">
    <property type="entry name" value="SLL1358 PROTEIN"/>
    <property type="match status" value="1"/>
</dbReference>
<keyword evidence="2" id="KW-0464">Manganese</keyword>
<feature type="binding site" evidence="2">
    <location>
        <position position="55"/>
    </location>
    <ligand>
        <name>Mn(2+)</name>
        <dbReference type="ChEBI" id="CHEBI:29035"/>
        <label>1</label>
    </ligand>
</feature>
<feature type="binding site" evidence="2">
    <location>
        <position position="282"/>
    </location>
    <ligand>
        <name>Mn(2+)</name>
        <dbReference type="ChEBI" id="CHEBI:29035"/>
        <label>2</label>
    </ligand>
</feature>
<dbReference type="EMBL" id="RCYZ01000004">
    <property type="protein sequence ID" value="TPG66149.1"/>
    <property type="molecule type" value="Genomic_DNA"/>
</dbReference>
<dbReference type="Gene3D" id="2.60.120.10">
    <property type="entry name" value="Jelly Rolls"/>
    <property type="match status" value="2"/>
</dbReference>
<dbReference type="AlphaFoldDB" id="A0A502GV90"/>
<evidence type="ECO:0000256" key="2">
    <source>
        <dbReference type="PIRSR" id="PIRSR617774-2"/>
    </source>
</evidence>
<sequence length="350" mass="37792">MASASLQFRYPLEQQEPKLGPGGSTRGASVREFPASVGLAGVSMRLAPGGMRELHWHANAAEWAYVLTGYCRTTILHPDGTTYLDDFGPGDSWYFPKGYGHSIQGVGPGECHFILIFDNGDFSEDHTFSITDFIAHVPPAVAAQSLGLSLAEVARLPKQEVYFAQGQVPNDQSLIGATRPIAELTSRHRYPLAAQQPRRAPGGGTQRVVTAAEFPISTTITGSLLEIEPGALRELHWHPNADEWQYYISGTAEMTVFLAQGQAVTEQFAAGDVGYVPMGAGHYIKNTGSEVCRLLLGFNSGHYEAIDLSRWLASNPPALLMGNFGIDAELAAKLPATERFIVPPATQLVP</sequence>
<dbReference type="InterPro" id="IPR017774">
    <property type="entry name" value="Bicupin_oxalate_deCO2ase/Oxase"/>
</dbReference>
<dbReference type="CDD" id="cd20304">
    <property type="entry name" value="cupin_OxDC_N"/>
    <property type="match status" value="1"/>
</dbReference>
<keyword evidence="1 2" id="KW-0479">Metal-binding</keyword>
<feature type="binding site" evidence="2">
    <location>
        <position position="243"/>
    </location>
    <ligand>
        <name>Mn(2+)</name>
        <dbReference type="ChEBI" id="CHEBI:29035"/>
        <label>2</label>
    </ligand>
</feature>
<dbReference type="Proteomes" id="UP000317646">
    <property type="component" value="Unassembled WGS sequence"/>
</dbReference>
<accession>A0A502GV90</accession>
<feature type="binding site" evidence="2">
    <location>
        <position position="101"/>
    </location>
    <ligand>
        <name>Mn(2+)</name>
        <dbReference type="ChEBI" id="CHEBI:29035"/>
        <label>1</label>
    </ligand>
</feature>
<feature type="domain" description="Cupin type-1" evidence="3">
    <location>
        <begin position="190"/>
        <end position="332"/>
    </location>
</feature>
<dbReference type="PANTHER" id="PTHR35848">
    <property type="entry name" value="OXALATE-BINDING PROTEIN"/>
    <property type="match status" value="1"/>
</dbReference>
<protein>
    <submittedName>
        <fullName evidence="4">Cupin domain-containing protein</fullName>
    </submittedName>
</protein>
<evidence type="ECO:0000313" key="4">
    <source>
        <dbReference type="EMBL" id="TPG66149.1"/>
    </source>
</evidence>
<dbReference type="GO" id="GO:0033609">
    <property type="term" value="P:oxalate metabolic process"/>
    <property type="evidence" value="ECO:0007669"/>
    <property type="project" value="InterPro"/>
</dbReference>
<dbReference type="SMART" id="SM00835">
    <property type="entry name" value="Cupin_1"/>
    <property type="match status" value="2"/>
</dbReference>
<gene>
    <name evidence="4" type="ORF">EAH73_12345</name>
</gene>
<evidence type="ECO:0000256" key="1">
    <source>
        <dbReference type="ARBA" id="ARBA00022723"/>
    </source>
</evidence>
<comment type="cofactor">
    <cofactor evidence="2">
        <name>Mn(2+)</name>
        <dbReference type="ChEBI" id="CHEBI:29035"/>
    </cofactor>
    <text evidence="2">Binds 2 manganese ions per subunit.</text>
</comment>
<dbReference type="InterPro" id="IPR006045">
    <property type="entry name" value="Cupin_1"/>
</dbReference>
<dbReference type="InterPro" id="IPR014710">
    <property type="entry name" value="RmlC-like_jellyroll"/>
</dbReference>